<comment type="similarity">
    <text evidence="5">Belongs to the AB hydrolase superfamily. Carboxylesterase BioH family.</text>
</comment>
<dbReference type="EMBL" id="FQXG01000010">
    <property type="protein sequence ID" value="SHI20787.1"/>
    <property type="molecule type" value="Genomic_DNA"/>
</dbReference>
<dbReference type="GO" id="GO:0016020">
    <property type="term" value="C:membrane"/>
    <property type="evidence" value="ECO:0007669"/>
    <property type="project" value="TreeGrafter"/>
</dbReference>
<evidence type="ECO:0000313" key="8">
    <source>
        <dbReference type="Proteomes" id="UP000184268"/>
    </source>
</evidence>
<dbReference type="AlphaFoldDB" id="A0A1M5Z990"/>
<dbReference type="InterPro" id="IPR050266">
    <property type="entry name" value="AB_hydrolase_sf"/>
</dbReference>
<dbReference type="InterPro" id="IPR000639">
    <property type="entry name" value="Epox_hydrolase-like"/>
</dbReference>
<dbReference type="HAMAP" id="MF_01260">
    <property type="entry name" value="Carboxylester"/>
    <property type="match status" value="1"/>
</dbReference>
<dbReference type="OrthoDB" id="9780744at2"/>
<evidence type="ECO:0000313" key="7">
    <source>
        <dbReference type="EMBL" id="SHI20787.1"/>
    </source>
</evidence>
<keyword evidence="8" id="KW-1185">Reference proteome</keyword>
<comment type="catalytic activity">
    <reaction evidence="5">
        <text>6-carboxyhexanoyl-[ACP] methyl ester + H2O = 6-carboxyhexanoyl-[ACP] + methanol + H(+)</text>
        <dbReference type="Rhea" id="RHEA:42700"/>
        <dbReference type="Rhea" id="RHEA-COMP:9955"/>
        <dbReference type="Rhea" id="RHEA-COMP:10186"/>
        <dbReference type="ChEBI" id="CHEBI:15377"/>
        <dbReference type="ChEBI" id="CHEBI:15378"/>
        <dbReference type="ChEBI" id="CHEBI:17790"/>
        <dbReference type="ChEBI" id="CHEBI:78846"/>
        <dbReference type="ChEBI" id="CHEBI:82735"/>
        <dbReference type="EC" id="3.1.1.85"/>
    </reaction>
</comment>
<feature type="active site" description="Nucleophile" evidence="5">
    <location>
        <position position="94"/>
    </location>
</feature>
<protein>
    <recommendedName>
        <fullName evidence="5">Pimeloyl-[acyl-carrier protein] methyl ester esterase</fullName>
        <ecNumber evidence="5">3.1.1.85</ecNumber>
    </recommendedName>
    <alternativeName>
        <fullName evidence="5">Biotin synthesis protein BioH</fullName>
    </alternativeName>
    <alternativeName>
        <fullName evidence="5">Carboxylesterase BioH</fullName>
    </alternativeName>
</protein>
<feature type="active site" evidence="5">
    <location>
        <position position="247"/>
    </location>
</feature>
<gene>
    <name evidence="5" type="primary">bioH</name>
    <name evidence="7" type="ORF">SAMN02745129_0037</name>
</gene>
<dbReference type="GO" id="GO:0090499">
    <property type="term" value="F:pimelyl-[acyl-carrier protein] methyl ester esterase activity"/>
    <property type="evidence" value="ECO:0007669"/>
    <property type="project" value="UniProtKB-EC"/>
</dbReference>
<proteinExistence type="inferred from homology"/>
<dbReference type="UniPathway" id="UPA00078"/>
<comment type="function">
    <text evidence="5">The physiological role of BioH is to remove the methyl group introduced by BioC when the pimeloyl moiety is complete. It allows to synthesize pimeloyl-ACP via the fatty acid synthetic pathway through the hydrolysis of the ester bonds of pimeloyl-ACP esters.</text>
</comment>
<dbReference type="PANTHER" id="PTHR43798">
    <property type="entry name" value="MONOACYLGLYCEROL LIPASE"/>
    <property type="match status" value="1"/>
</dbReference>
<keyword evidence="1 5" id="KW-0719">Serine esterase</keyword>
<dbReference type="EC" id="3.1.1.85" evidence="5"/>
<dbReference type="GO" id="GO:0005737">
    <property type="term" value="C:cytoplasm"/>
    <property type="evidence" value="ECO:0007669"/>
    <property type="project" value="UniProtKB-SubCell"/>
</dbReference>
<evidence type="ECO:0000259" key="6">
    <source>
        <dbReference type="Pfam" id="PF00561"/>
    </source>
</evidence>
<evidence type="ECO:0000256" key="1">
    <source>
        <dbReference type="ARBA" id="ARBA00022487"/>
    </source>
</evidence>
<dbReference type="STRING" id="299255.SAMN02745129_0037"/>
<feature type="binding site" evidence="5">
    <location>
        <begin position="94"/>
        <end position="95"/>
    </location>
    <ligand>
        <name>substrate</name>
    </ligand>
</feature>
<organism evidence="7 8">
    <name type="scientific">Ferrimonas marina</name>
    <dbReference type="NCBI Taxonomy" id="299255"/>
    <lineage>
        <taxon>Bacteria</taxon>
        <taxon>Pseudomonadati</taxon>
        <taxon>Pseudomonadota</taxon>
        <taxon>Gammaproteobacteria</taxon>
        <taxon>Alteromonadales</taxon>
        <taxon>Ferrimonadaceae</taxon>
        <taxon>Ferrimonas</taxon>
    </lineage>
</organism>
<accession>A0A1M5Z990</accession>
<dbReference type="InterPro" id="IPR010076">
    <property type="entry name" value="BioH"/>
</dbReference>
<dbReference type="Gene3D" id="3.40.50.1820">
    <property type="entry name" value="alpha/beta hydrolase"/>
    <property type="match status" value="1"/>
</dbReference>
<dbReference type="PANTHER" id="PTHR43798:SF31">
    <property type="entry name" value="AB HYDROLASE SUPERFAMILY PROTEIN YCLE"/>
    <property type="match status" value="1"/>
</dbReference>
<dbReference type="PRINTS" id="PR00111">
    <property type="entry name" value="ABHYDROLASE"/>
</dbReference>
<comment type="subunit">
    <text evidence="5">Monomer.</text>
</comment>
<dbReference type="Proteomes" id="UP000184268">
    <property type="component" value="Unassembled WGS sequence"/>
</dbReference>
<keyword evidence="4 5" id="KW-0378">Hydrolase</keyword>
<evidence type="ECO:0000256" key="4">
    <source>
        <dbReference type="ARBA" id="ARBA00022801"/>
    </source>
</evidence>
<feature type="active site" evidence="5">
    <location>
        <position position="219"/>
    </location>
</feature>
<dbReference type="InterPro" id="IPR029058">
    <property type="entry name" value="AB_hydrolase_fold"/>
</dbReference>
<dbReference type="SUPFAM" id="SSF53474">
    <property type="entry name" value="alpha/beta-Hydrolases"/>
    <property type="match status" value="1"/>
</dbReference>
<feature type="binding site" evidence="5">
    <location>
        <position position="247"/>
    </location>
    <ligand>
        <name>substrate</name>
    </ligand>
</feature>
<dbReference type="Pfam" id="PF00561">
    <property type="entry name" value="Abhydrolase_1"/>
    <property type="match status" value="1"/>
</dbReference>
<feature type="binding site" evidence="5">
    <location>
        <begin position="155"/>
        <end position="159"/>
    </location>
    <ligand>
        <name>substrate</name>
    </ligand>
</feature>
<dbReference type="NCBIfam" id="TIGR01738">
    <property type="entry name" value="bioH"/>
    <property type="match status" value="1"/>
</dbReference>
<evidence type="ECO:0000256" key="5">
    <source>
        <dbReference type="HAMAP-Rule" id="MF_01260"/>
    </source>
</evidence>
<feature type="domain" description="AB hydrolase-1" evidence="6">
    <location>
        <begin position="23"/>
        <end position="254"/>
    </location>
</feature>
<dbReference type="InterPro" id="IPR000073">
    <property type="entry name" value="AB_hydrolase_1"/>
</dbReference>
<feature type="binding site" evidence="5">
    <location>
        <position position="31"/>
    </location>
    <ligand>
        <name>substrate</name>
    </ligand>
</feature>
<sequence>MSIASKLSPSFTKPQIHWQGQGPALVLIHGWGMNGAVWQDLAEALVNKGWRVGSLDLPGFGHSQALPAGATLVDFAEAVAAALPQGRCHLLGWSLGGLVAQQLALTWPERVASLVTLASSPCFTAQQDWAGIQPAVLQQFAEQLEQDLGKTLNGFFALQAMGSPSAREDVRRLKRAVMSQPQAQPQALADGLAMLAQVDLRSELDKIRCPWLRLYGRMDGLVPYRSLAPMARLASASQVQVLAKAAHAPFVSHPDATLQALSEFYLAQGAIH</sequence>
<keyword evidence="2 5" id="KW-0963">Cytoplasm</keyword>
<dbReference type="PRINTS" id="PR00412">
    <property type="entry name" value="EPOXHYDRLASE"/>
</dbReference>
<comment type="pathway">
    <text evidence="5">Cofactor biosynthesis; biotin biosynthesis.</text>
</comment>
<name>A0A1M5Z990_9GAMM</name>
<reference evidence="7 8" key="1">
    <citation type="submission" date="2016-11" db="EMBL/GenBank/DDBJ databases">
        <authorList>
            <person name="Jaros S."/>
            <person name="Januszkiewicz K."/>
            <person name="Wedrychowicz H."/>
        </authorList>
    </citation>
    <scope>NUCLEOTIDE SEQUENCE [LARGE SCALE GENOMIC DNA]</scope>
    <source>
        <strain evidence="7 8">DSM 16917</strain>
    </source>
</reference>
<evidence type="ECO:0000256" key="2">
    <source>
        <dbReference type="ARBA" id="ARBA00022490"/>
    </source>
</evidence>
<dbReference type="RefSeq" id="WP_067661492.1">
    <property type="nucleotide sequence ID" value="NZ_FQXG01000010.1"/>
</dbReference>
<evidence type="ECO:0000256" key="3">
    <source>
        <dbReference type="ARBA" id="ARBA00022756"/>
    </source>
</evidence>
<comment type="subcellular location">
    <subcellularLocation>
        <location evidence="5">Cytoplasm</location>
    </subcellularLocation>
</comment>
<dbReference type="GO" id="GO:0009102">
    <property type="term" value="P:biotin biosynthetic process"/>
    <property type="evidence" value="ECO:0007669"/>
    <property type="project" value="UniProtKB-UniRule"/>
</dbReference>
<keyword evidence="3 5" id="KW-0093">Biotin biosynthesis</keyword>